<gene>
    <name evidence="2" type="ORF">I4J89_05030</name>
</gene>
<feature type="compositionally biased region" description="Basic and acidic residues" evidence="1">
    <location>
        <begin position="1"/>
        <end position="10"/>
    </location>
</feature>
<dbReference type="Proteomes" id="UP000598146">
    <property type="component" value="Unassembled WGS sequence"/>
</dbReference>
<reference evidence="2" key="1">
    <citation type="submission" date="2020-11" db="EMBL/GenBank/DDBJ databases">
        <title>Isolation and identification of active actinomycetes.</title>
        <authorList>
            <person name="Sun X."/>
        </authorList>
    </citation>
    <scope>NUCLEOTIDE SEQUENCE</scope>
    <source>
        <strain evidence="2">NEAU-A11</strain>
    </source>
</reference>
<comment type="caution">
    <text evidence="2">The sequence shown here is derived from an EMBL/GenBank/DDBJ whole genome shotgun (WGS) entry which is preliminary data.</text>
</comment>
<keyword evidence="3" id="KW-1185">Reference proteome</keyword>
<protein>
    <submittedName>
        <fullName evidence="2">Uncharacterized protein</fullName>
    </submittedName>
</protein>
<feature type="region of interest" description="Disordered" evidence="1">
    <location>
        <begin position="1"/>
        <end position="20"/>
    </location>
</feature>
<name>A0A931C047_9ACTN</name>
<sequence length="80" mass="8888">MTSHDEDSFRQRTAATMHDTAEKLEVAEAILHRSAEDSPDPATTTRLHTLGDDVTAQARAIAERADLLTQADTDRQEARR</sequence>
<organism evidence="2 3">
    <name type="scientific">Actinoplanes aureus</name>
    <dbReference type="NCBI Taxonomy" id="2792083"/>
    <lineage>
        <taxon>Bacteria</taxon>
        <taxon>Bacillati</taxon>
        <taxon>Actinomycetota</taxon>
        <taxon>Actinomycetes</taxon>
        <taxon>Micromonosporales</taxon>
        <taxon>Micromonosporaceae</taxon>
        <taxon>Actinoplanes</taxon>
    </lineage>
</organism>
<dbReference type="RefSeq" id="WP_196412614.1">
    <property type="nucleotide sequence ID" value="NZ_JADQTO010000002.1"/>
</dbReference>
<evidence type="ECO:0000313" key="3">
    <source>
        <dbReference type="Proteomes" id="UP000598146"/>
    </source>
</evidence>
<proteinExistence type="predicted"/>
<dbReference type="AlphaFoldDB" id="A0A931C047"/>
<accession>A0A931C047</accession>
<evidence type="ECO:0000313" key="2">
    <source>
        <dbReference type="EMBL" id="MBG0560825.1"/>
    </source>
</evidence>
<evidence type="ECO:0000256" key="1">
    <source>
        <dbReference type="SAM" id="MobiDB-lite"/>
    </source>
</evidence>
<dbReference type="EMBL" id="JADQTO010000002">
    <property type="protein sequence ID" value="MBG0560825.1"/>
    <property type="molecule type" value="Genomic_DNA"/>
</dbReference>